<dbReference type="Gene3D" id="3.30.160.710">
    <property type="match status" value="5"/>
</dbReference>
<name>A0A941BHL2_9BURK</name>
<dbReference type="Pfam" id="PF13018">
    <property type="entry name" value="ESPR"/>
    <property type="match status" value="1"/>
</dbReference>
<evidence type="ECO:0000256" key="1">
    <source>
        <dbReference type="ARBA" id="ARBA00004613"/>
    </source>
</evidence>
<proteinExistence type="predicted"/>
<gene>
    <name evidence="5" type="ORF">KAK03_14750</name>
</gene>
<evidence type="ECO:0000259" key="4">
    <source>
        <dbReference type="SMART" id="SM00912"/>
    </source>
</evidence>
<dbReference type="EMBL" id="JAGQDD010000010">
    <property type="protein sequence ID" value="MBQ0931743.1"/>
    <property type="molecule type" value="Genomic_DNA"/>
</dbReference>
<dbReference type="Pfam" id="PF05860">
    <property type="entry name" value="TPS"/>
    <property type="match status" value="1"/>
</dbReference>
<keyword evidence="3" id="KW-0732">Signal</keyword>
<dbReference type="Pfam" id="PF18676">
    <property type="entry name" value="MBG_2"/>
    <property type="match status" value="8"/>
</dbReference>
<keyword evidence="2" id="KW-0964">Secreted</keyword>
<dbReference type="InterPro" id="IPR041248">
    <property type="entry name" value="YDG"/>
</dbReference>
<dbReference type="InterPro" id="IPR012334">
    <property type="entry name" value="Pectin_lyas_fold"/>
</dbReference>
<feature type="domain" description="Filamentous haemagglutinin FhaB/tRNA nuclease CdiA-like TPS" evidence="4">
    <location>
        <begin position="60"/>
        <end position="172"/>
    </location>
</feature>
<comment type="caution">
    <text evidence="5">The sequence shown here is derived from an EMBL/GenBank/DDBJ whole genome shotgun (WGS) entry which is preliminary data.</text>
</comment>
<dbReference type="Gene3D" id="3.30.210.10">
    <property type="entry name" value="DNA polymerase, thumb domain"/>
    <property type="match status" value="1"/>
</dbReference>
<evidence type="ECO:0000256" key="3">
    <source>
        <dbReference type="ARBA" id="ARBA00022729"/>
    </source>
</evidence>
<sequence length="1732" mass="169668">MTPSSLNHSFRLIWSDRLQAWVAVAECTAGRGKSRSGRAGRVLRSLLASASLLGAGAVWAADLPTGGRVTSGSATLSQSGHLLTVQQSSQRLVTSWDSFSIAPGSTVRFIQPGASSVALNRVLGAEVSTIQGALQANGQVFLLNPNGVLFSPTARVDTGGLVASTLNLGDADFLAGRYRLSGSSTATVQNQGQIQAPGGTVALLAARVVNEGQIRADRGHVVLGSGQDMTLDVGGPVRLQIDRGALDGLVANGGAIRADGGTVLLTARAADALSSSVINQQGVIQAQTLSTGERGEIVLLGDMGHGTLNAGGRLDASAPTGGQGGFVETSAAQVNTQAGLQVTAGARDGAGGQWLIDPYDYTINATAAGNIASALNSGTSVTVTTQTNNSSYGATASGSGDITVSSAITKSAGGNATLTLRADRNIIVNSAISASAGALGITLSSANNAASTLGGVSINANLSSNGGRILIGGAGGSVTSSQAYGIGYALNSSASTAAVKIGSNVSISSGGGDITINGRSAGTAGGAYTGVNGGVYVLSGATVDTSGGNLFIGARSTGDAKVFAFGLEASSGTTTTFKTSTAGGGIFVDATNDLNALGSLGLTSNGSQARIQFWAPSVAHFLFRLNGSNQAATFTQSPPCHPGYPNCGTMVIPGGNQSYTSAGYNAVSMAMYPIYIFTGSATRTYDGTTDASGLGLSALGGPVGFAYTDLGPLSFSTSSKNVGSYTSLTSSGTNPTTYQSGTYAVAYFNQGTYTITARPINSFSAGNKVYDGTTAAHVTSSDIVNGDAVTVSATGGFTSANVGQGITVNVSGVSLTGADAPNYTVNASGNISTTADITPAPLTITAANASKTYNGLAYSGSNGVSYSGFVNGETASVLGGTLSYGGSAQGATNAGSYAITPAGLTSSNYDISFANGTLSVDPATLTYTASAASRTYGAANPSLSGSVTGFVNGETLASATTGTAAFSTTATGSSHVGSYGITGAGLAANNGNYVFVQDAGNASALSITPATLTYTASSATRTYGAANPALGGTVTGFVNGETLASATTGTASFNTAATRASHVGSYAVNGSGLSANHGNYTFAQAAGNSSALAVTPAALTITANGDSKTYNGLAYSGGNGVSYSGFVNGESDSVLGGTLGYSGSAQGARNAGSYLITPAGLSSSDYDISFASGTLIVNPATLTYTANAASRTYGAVNPALGGSVTGFVNGETLASATTGTAAFSTTASTGSGVGSYGISGSGLTANHGNYVFVQSAGNTQALSITPATLTVTAHDARKTFDGQAYSGGNGVSYSGFVNGESAGVLGGTLSYGGSAQGASNAGTYTITPQGLTAANYTIVFANGSLTVDRAALVAITAALSGQTSKVYDGTTRATLVPGNFVLSGFVGSDGATVTRSAGEYANAQAGTGKLVSTTLQASDFVASGGTDLSNYVLPTSASGSIGTITPASLTVTAADVAKVYDGQAFHGGQGVQFSGFVNGESASVLAGTLSYGGSAQGALHAGSSVILPQGLSSANYDIHYVGGQLLITPATLTLAAQPASRTQGSANPVLGGSVTGFVGNDTLASATTGTLVFTSTADASSAPGSYAVVGSGLSARYGDYVFVQAPGNLDALSVTAPASNADAFLPRTAPVPNFPDNALPALGSQASEPTLGSLNYVPMSSAPTADNAPAAPTSGVAAAPAGAGPAAPAAVGPRAARAGLAGVAVSSANGPLDVFVVDGGINVDAPDRAPAR</sequence>
<dbReference type="PANTHER" id="PTHR12338:SF8">
    <property type="entry name" value="HEME_HEMOPEXIN-BINDING PROTEIN"/>
    <property type="match status" value="1"/>
</dbReference>
<dbReference type="Gene3D" id="2.160.20.10">
    <property type="entry name" value="Single-stranded right-handed beta-helix, Pectin lyase-like"/>
    <property type="match status" value="1"/>
</dbReference>
<dbReference type="SUPFAM" id="SSF51126">
    <property type="entry name" value="Pectin lyase-like"/>
    <property type="match status" value="1"/>
</dbReference>
<dbReference type="InterPro" id="IPR011050">
    <property type="entry name" value="Pectin_lyase_fold/virulence"/>
</dbReference>
<evidence type="ECO:0000313" key="6">
    <source>
        <dbReference type="Proteomes" id="UP000676246"/>
    </source>
</evidence>
<dbReference type="InterPro" id="IPR050909">
    <property type="entry name" value="Bact_Autotransporter_VF"/>
</dbReference>
<dbReference type="GO" id="GO:0005576">
    <property type="term" value="C:extracellular region"/>
    <property type="evidence" value="ECO:0007669"/>
    <property type="project" value="UniProtKB-SubCell"/>
</dbReference>
<dbReference type="InterPro" id="IPR041286">
    <property type="entry name" value="MBG_2"/>
</dbReference>
<evidence type="ECO:0000313" key="5">
    <source>
        <dbReference type="EMBL" id="MBQ0931743.1"/>
    </source>
</evidence>
<comment type="subcellular location">
    <subcellularLocation>
        <location evidence="1">Secreted</location>
    </subcellularLocation>
</comment>
<dbReference type="Proteomes" id="UP000676246">
    <property type="component" value="Unassembled WGS sequence"/>
</dbReference>
<dbReference type="NCBIfam" id="TIGR01901">
    <property type="entry name" value="adhes_NPXG"/>
    <property type="match status" value="1"/>
</dbReference>
<evidence type="ECO:0000256" key="2">
    <source>
        <dbReference type="ARBA" id="ARBA00022525"/>
    </source>
</evidence>
<accession>A0A941BHL2</accession>
<dbReference type="InterPro" id="IPR037160">
    <property type="entry name" value="DNA_Pol_thumb_sf"/>
</dbReference>
<organism evidence="5 6">
    <name type="scientific">Ideonella alba</name>
    <dbReference type="NCBI Taxonomy" id="2824118"/>
    <lineage>
        <taxon>Bacteria</taxon>
        <taxon>Pseudomonadati</taxon>
        <taxon>Pseudomonadota</taxon>
        <taxon>Betaproteobacteria</taxon>
        <taxon>Burkholderiales</taxon>
        <taxon>Sphaerotilaceae</taxon>
        <taxon>Ideonella</taxon>
    </lineage>
</organism>
<dbReference type="SMART" id="SM00912">
    <property type="entry name" value="Haemagg_act"/>
    <property type="match status" value="1"/>
</dbReference>
<protein>
    <submittedName>
        <fullName evidence="5">Filamentous hemagglutinin N-terminal domain-containing protein</fullName>
    </submittedName>
</protein>
<dbReference type="InterPro" id="IPR024973">
    <property type="entry name" value="ESPR"/>
</dbReference>
<dbReference type="Pfam" id="PF18657">
    <property type="entry name" value="YDG"/>
    <property type="match status" value="2"/>
</dbReference>
<dbReference type="RefSeq" id="WP_210854709.1">
    <property type="nucleotide sequence ID" value="NZ_JAGQDD010000010.1"/>
</dbReference>
<reference evidence="5 6" key="1">
    <citation type="submission" date="2021-04" db="EMBL/GenBank/DDBJ databases">
        <title>The genome sequence of Ideonella sp. 3Y2.</title>
        <authorList>
            <person name="Liu Y."/>
        </authorList>
    </citation>
    <scope>NUCLEOTIDE SEQUENCE [LARGE SCALE GENOMIC DNA]</scope>
    <source>
        <strain evidence="5 6">3Y2</strain>
    </source>
</reference>
<keyword evidence="6" id="KW-1185">Reference proteome</keyword>
<dbReference type="PANTHER" id="PTHR12338">
    <property type="entry name" value="AUTOTRANSPORTER"/>
    <property type="match status" value="1"/>
</dbReference>
<dbReference type="InterPro" id="IPR008638">
    <property type="entry name" value="FhaB/CdiA-like_TPS"/>
</dbReference>